<dbReference type="PANTHER" id="PTHR47706">
    <property type="entry name" value="NMRA-LIKE FAMILY PROTEIN"/>
    <property type="match status" value="1"/>
</dbReference>
<dbReference type="InterPro" id="IPR036291">
    <property type="entry name" value="NAD(P)-bd_dom_sf"/>
</dbReference>
<dbReference type="Pfam" id="PF05368">
    <property type="entry name" value="NmrA"/>
    <property type="match status" value="1"/>
</dbReference>
<feature type="domain" description="NmrA-like" evidence="3">
    <location>
        <begin position="90"/>
        <end position="277"/>
    </location>
</feature>
<reference evidence="4" key="1">
    <citation type="submission" date="2021-03" db="EMBL/GenBank/DDBJ databases">
        <authorList>
            <person name="Tagirdzhanova G."/>
        </authorList>
    </citation>
    <scope>NUCLEOTIDE SEQUENCE</scope>
</reference>
<keyword evidence="1" id="KW-0521">NADP</keyword>
<dbReference type="EMBL" id="CAJPDT010000090">
    <property type="protein sequence ID" value="CAF9936367.1"/>
    <property type="molecule type" value="Genomic_DNA"/>
</dbReference>
<dbReference type="InterPro" id="IPR051609">
    <property type="entry name" value="NmrA/Isoflavone_reductase-like"/>
</dbReference>
<keyword evidence="5" id="KW-1185">Reference proteome</keyword>
<gene>
    <name evidence="4" type="ORF">IMSHALPRED_010737</name>
</gene>
<proteinExistence type="predicted"/>
<evidence type="ECO:0000256" key="1">
    <source>
        <dbReference type="ARBA" id="ARBA00022857"/>
    </source>
</evidence>
<comment type="caution">
    <text evidence="4">The sequence shown here is derived from an EMBL/GenBank/DDBJ whole genome shotgun (WGS) entry which is preliminary data.</text>
</comment>
<name>A0A8H3IQA0_9LECA</name>
<accession>A0A8H3IQA0</accession>
<dbReference type="GO" id="GO:0016491">
    <property type="term" value="F:oxidoreductase activity"/>
    <property type="evidence" value="ECO:0007669"/>
    <property type="project" value="UniProtKB-KW"/>
</dbReference>
<dbReference type="Proteomes" id="UP000664534">
    <property type="component" value="Unassembled WGS sequence"/>
</dbReference>
<dbReference type="InterPro" id="IPR008030">
    <property type="entry name" value="NmrA-like"/>
</dbReference>
<evidence type="ECO:0000313" key="4">
    <source>
        <dbReference type="EMBL" id="CAF9936367.1"/>
    </source>
</evidence>
<dbReference type="AlphaFoldDB" id="A0A8H3IQA0"/>
<dbReference type="Gene3D" id="3.40.50.720">
    <property type="entry name" value="NAD(P)-binding Rossmann-like Domain"/>
    <property type="match status" value="1"/>
</dbReference>
<keyword evidence="2" id="KW-0560">Oxidoreductase</keyword>
<organism evidence="4 5">
    <name type="scientific">Imshaugia aleurites</name>
    <dbReference type="NCBI Taxonomy" id="172621"/>
    <lineage>
        <taxon>Eukaryota</taxon>
        <taxon>Fungi</taxon>
        <taxon>Dikarya</taxon>
        <taxon>Ascomycota</taxon>
        <taxon>Pezizomycotina</taxon>
        <taxon>Lecanoromycetes</taxon>
        <taxon>OSLEUM clade</taxon>
        <taxon>Lecanoromycetidae</taxon>
        <taxon>Lecanorales</taxon>
        <taxon>Lecanorineae</taxon>
        <taxon>Parmeliaceae</taxon>
        <taxon>Imshaugia</taxon>
    </lineage>
</organism>
<dbReference type="PANTHER" id="PTHR47706:SF10">
    <property type="entry name" value="NMRA-LIKE DOMAIN-CONTAINING PROTEIN"/>
    <property type="match status" value="1"/>
</dbReference>
<evidence type="ECO:0000256" key="2">
    <source>
        <dbReference type="ARBA" id="ARBA00023002"/>
    </source>
</evidence>
<evidence type="ECO:0000313" key="5">
    <source>
        <dbReference type="Proteomes" id="UP000664534"/>
    </source>
</evidence>
<dbReference type="SUPFAM" id="SSF51735">
    <property type="entry name" value="NAD(P)-binding Rossmann-fold domains"/>
    <property type="match status" value="1"/>
</dbReference>
<dbReference type="OrthoDB" id="9984533at2759"/>
<protein>
    <recommendedName>
        <fullName evidence="3">NmrA-like domain-containing protein</fullName>
    </recommendedName>
</protein>
<evidence type="ECO:0000259" key="3">
    <source>
        <dbReference type="Pfam" id="PF05368"/>
    </source>
</evidence>
<dbReference type="Gene3D" id="3.90.25.10">
    <property type="entry name" value="UDP-galactose 4-epimerase, domain 1"/>
    <property type="match status" value="1"/>
</dbReference>
<sequence length="344" mass="38605">MALRIRKVVVVGKNDYSTSILHALSHARNDYLPKTDVNTGEANDNDNVKARPNHDCNHHESLYNLTLLTRPHQSPPSVHKIHHRTSDYRLSSLTTAFQNADAVISTIAPADKPFQKQLIDAAIAAHVSHFIPCEFSYDTQSSRIRDAFPPCAARAEILDYLEERSSCSKRLFSWTALATGCPLESGLKDGLLAFDMTWKSATIYGSGNERFPCSTSRGVGDAMTLLLKGLQEGRGREEYLYRSEFMTSQNEILAAIESTEGKSWNVIEAEVDECFREGDMRMKKGFFDGAMMLLERNVLYGEVESTDRWERSEILENRDARLKQAIKAVIDQVEMNGKLDCGCA</sequence>